<dbReference type="InterPro" id="IPR050508">
    <property type="entry name" value="Methyltransf_Superfamily"/>
</dbReference>
<reference evidence="3 4" key="1">
    <citation type="submission" date="2020-02" db="EMBL/GenBank/DDBJ databases">
        <title>The whole genome sequence of CPCC 205119.</title>
        <authorList>
            <person name="Jiang Z."/>
        </authorList>
    </citation>
    <scope>NUCLEOTIDE SEQUENCE [LARGE SCALE GENOMIC DNA]</scope>
    <source>
        <strain evidence="3 4">CPCC 205119</strain>
    </source>
</reference>
<evidence type="ECO:0000313" key="3">
    <source>
        <dbReference type="EMBL" id="NEL53357.1"/>
    </source>
</evidence>
<accession>A0A7K3WAJ5</accession>
<comment type="caution">
    <text evidence="3">The sequence shown here is derived from an EMBL/GenBank/DDBJ whole genome shotgun (WGS) entry which is preliminary data.</text>
</comment>
<evidence type="ECO:0000256" key="1">
    <source>
        <dbReference type="SAM" id="MobiDB-lite"/>
    </source>
</evidence>
<dbReference type="GO" id="GO:0008757">
    <property type="term" value="F:S-adenosylmethionine-dependent methyltransferase activity"/>
    <property type="evidence" value="ECO:0007669"/>
    <property type="project" value="InterPro"/>
</dbReference>
<gene>
    <name evidence="3" type="ORF">G1H19_04945</name>
</gene>
<dbReference type="Gene3D" id="3.40.50.150">
    <property type="entry name" value="Vaccinia Virus protein VP39"/>
    <property type="match status" value="1"/>
</dbReference>
<dbReference type="AlphaFoldDB" id="A0A7K3WAJ5"/>
<evidence type="ECO:0000313" key="4">
    <source>
        <dbReference type="Proteomes" id="UP000470470"/>
    </source>
</evidence>
<dbReference type="PANTHER" id="PTHR42912">
    <property type="entry name" value="METHYLTRANSFERASE"/>
    <property type="match status" value="1"/>
</dbReference>
<protein>
    <submittedName>
        <fullName evidence="3">Class I SAM-dependent methyltransferase</fullName>
    </submittedName>
</protein>
<dbReference type="Pfam" id="PF08241">
    <property type="entry name" value="Methyltransf_11"/>
    <property type="match status" value="1"/>
</dbReference>
<dbReference type="InterPro" id="IPR029063">
    <property type="entry name" value="SAM-dependent_MTases_sf"/>
</dbReference>
<organism evidence="3 4">
    <name type="scientific">Goekera deserti</name>
    <dbReference type="NCBI Taxonomy" id="2497753"/>
    <lineage>
        <taxon>Bacteria</taxon>
        <taxon>Bacillati</taxon>
        <taxon>Actinomycetota</taxon>
        <taxon>Actinomycetes</taxon>
        <taxon>Geodermatophilales</taxon>
        <taxon>Geodermatophilaceae</taxon>
        <taxon>Goekera</taxon>
    </lineage>
</organism>
<keyword evidence="4" id="KW-1185">Reference proteome</keyword>
<proteinExistence type="predicted"/>
<keyword evidence="3" id="KW-0808">Transferase</keyword>
<dbReference type="Proteomes" id="UP000470470">
    <property type="component" value="Unassembled WGS sequence"/>
</dbReference>
<sequence length="316" mass="33059">MTPHPPPLPPSLPSPVRPSSTPPPAARPSDRPPAADPLPLASDGYPAAGGVERRDTGSQESVRANRRWWDAAAPAYLAEHGDDLGAVDFLWCPEGLREAEAGLLGPVAGRRVVEIGCGSAPCSRWLRRQGAEVVALDLSAGMLAAAAAANRATGVPVPLLQADVGALPLAGDSVDVVCSAFGGLPFVADVEATLAEVARVLRPGGRFVASVNHPLRWALPDSPDPADLRVVGSYFDRTPYVETGEDDEVVYVEHHRTVGDWVRAVVGAGLVLTDLVEPEWTPGRTEVWGQWSPARGALVPGTLILVCSRPGTSTSG</sequence>
<dbReference type="GO" id="GO:0032259">
    <property type="term" value="P:methylation"/>
    <property type="evidence" value="ECO:0007669"/>
    <property type="project" value="UniProtKB-KW"/>
</dbReference>
<keyword evidence="3" id="KW-0489">Methyltransferase</keyword>
<feature type="region of interest" description="Disordered" evidence="1">
    <location>
        <begin position="1"/>
        <end position="62"/>
    </location>
</feature>
<dbReference type="SUPFAM" id="SSF53335">
    <property type="entry name" value="S-adenosyl-L-methionine-dependent methyltransferases"/>
    <property type="match status" value="1"/>
</dbReference>
<dbReference type="CDD" id="cd02440">
    <property type="entry name" value="AdoMet_MTases"/>
    <property type="match status" value="1"/>
</dbReference>
<feature type="compositionally biased region" description="Pro residues" evidence="1">
    <location>
        <begin position="1"/>
        <end position="26"/>
    </location>
</feature>
<name>A0A7K3WAJ5_9ACTN</name>
<dbReference type="PANTHER" id="PTHR42912:SF93">
    <property type="entry name" value="N6-ADENOSINE-METHYLTRANSFERASE TMT1A"/>
    <property type="match status" value="1"/>
</dbReference>
<dbReference type="InterPro" id="IPR013216">
    <property type="entry name" value="Methyltransf_11"/>
</dbReference>
<evidence type="ECO:0000259" key="2">
    <source>
        <dbReference type="Pfam" id="PF08241"/>
    </source>
</evidence>
<feature type="domain" description="Methyltransferase type 11" evidence="2">
    <location>
        <begin position="113"/>
        <end position="208"/>
    </location>
</feature>
<dbReference type="EMBL" id="JAAGWK010000009">
    <property type="protein sequence ID" value="NEL53357.1"/>
    <property type="molecule type" value="Genomic_DNA"/>
</dbReference>